<organism evidence="1 2">
    <name type="scientific">Draconibacterium aestuarii</name>
    <dbReference type="NCBI Taxonomy" id="2998507"/>
    <lineage>
        <taxon>Bacteria</taxon>
        <taxon>Pseudomonadati</taxon>
        <taxon>Bacteroidota</taxon>
        <taxon>Bacteroidia</taxon>
        <taxon>Marinilabiliales</taxon>
        <taxon>Prolixibacteraceae</taxon>
        <taxon>Draconibacterium</taxon>
    </lineage>
</organism>
<dbReference type="Proteomes" id="UP001145087">
    <property type="component" value="Unassembled WGS sequence"/>
</dbReference>
<proteinExistence type="predicted"/>
<keyword evidence="2" id="KW-1185">Reference proteome</keyword>
<reference evidence="1" key="1">
    <citation type="submission" date="2022-11" db="EMBL/GenBank/DDBJ databases">
        <title>Marilongibacter aestuarii gen. nov., sp. nov., isolated from tidal flat sediment.</title>
        <authorList>
            <person name="Jiayan W."/>
        </authorList>
    </citation>
    <scope>NUCLEOTIDE SEQUENCE</scope>
    <source>
        <strain evidence="1">Z1-6</strain>
    </source>
</reference>
<protein>
    <recommendedName>
        <fullName evidence="3">Outer membrane protein beta-barrel domain-containing protein</fullName>
    </recommendedName>
</protein>
<comment type="caution">
    <text evidence="1">The sequence shown here is derived from an EMBL/GenBank/DDBJ whole genome shotgun (WGS) entry which is preliminary data.</text>
</comment>
<dbReference type="EMBL" id="JAPOHD010000013">
    <property type="protein sequence ID" value="MCY1720226.1"/>
    <property type="molecule type" value="Genomic_DNA"/>
</dbReference>
<evidence type="ECO:0000313" key="2">
    <source>
        <dbReference type="Proteomes" id="UP001145087"/>
    </source>
</evidence>
<sequence>MKKLLILLALLLGVFISFGQQLDNQFYFRFGYSLPTWSQFGMTKNQWDDEGLNHRTGASFELGNIFMVNSILKADNMAFGINVDYLYVNYNNFSTGNSNYNYNLAHVRVGSKVGPSFTYSPIDKLEFDIYAKADFAWAAGAVMYEDEIGDADDYYTGYTSVGFSTGLNVRYGVLILGFEFDTVSPKLESDDYPGEYLGNADNDGDKSPLPCLNFTIGLSF</sequence>
<dbReference type="RefSeq" id="WP_343332559.1">
    <property type="nucleotide sequence ID" value="NZ_JAPOHD010000013.1"/>
</dbReference>
<accession>A0A9X3J680</accession>
<evidence type="ECO:0000313" key="1">
    <source>
        <dbReference type="EMBL" id="MCY1720226.1"/>
    </source>
</evidence>
<evidence type="ECO:0008006" key="3">
    <source>
        <dbReference type="Google" id="ProtNLM"/>
    </source>
</evidence>
<name>A0A9X3J680_9BACT</name>
<gene>
    <name evidence="1" type="ORF">OU798_07720</name>
</gene>
<dbReference type="AlphaFoldDB" id="A0A9X3J680"/>